<evidence type="ECO:0000256" key="6">
    <source>
        <dbReference type="ARBA" id="ARBA00022741"/>
    </source>
</evidence>
<dbReference type="InterPro" id="IPR003593">
    <property type="entry name" value="AAA+_ATPase"/>
</dbReference>
<dbReference type="RefSeq" id="WP_112126412.1">
    <property type="nucleotide sequence ID" value="NZ_QMBQ01000002.1"/>
</dbReference>
<evidence type="ECO:0000313" key="12">
    <source>
        <dbReference type="Proteomes" id="UP000251956"/>
    </source>
</evidence>
<dbReference type="Pfam" id="PF00005">
    <property type="entry name" value="ABC_tran"/>
    <property type="match status" value="2"/>
</dbReference>
<keyword evidence="12" id="KW-1185">Reference proteome</keyword>
<name>A0A330GUJ7_9HYPH</name>
<dbReference type="EMBL" id="QMBQ01000002">
    <property type="protein sequence ID" value="RAZ78150.1"/>
    <property type="molecule type" value="Genomic_DNA"/>
</dbReference>
<keyword evidence="6" id="KW-0547">Nucleotide-binding</keyword>
<keyword evidence="5" id="KW-0677">Repeat</keyword>
<keyword evidence="7 11" id="KW-0067">ATP-binding</keyword>
<dbReference type="GO" id="GO:0016887">
    <property type="term" value="F:ATP hydrolysis activity"/>
    <property type="evidence" value="ECO:0007669"/>
    <property type="project" value="InterPro"/>
</dbReference>
<dbReference type="Proteomes" id="UP000251956">
    <property type="component" value="Unassembled WGS sequence"/>
</dbReference>
<dbReference type="PANTHER" id="PTHR43790:SF3">
    <property type="entry name" value="D-ALLOSE IMPORT ATP-BINDING PROTEIN ALSA-RELATED"/>
    <property type="match status" value="1"/>
</dbReference>
<evidence type="ECO:0000256" key="9">
    <source>
        <dbReference type="ARBA" id="ARBA00023136"/>
    </source>
</evidence>
<dbReference type="CDD" id="cd03216">
    <property type="entry name" value="ABC_Carb_Monos_I"/>
    <property type="match status" value="1"/>
</dbReference>
<accession>A0A330GUJ7</accession>
<proteinExistence type="inferred from homology"/>
<evidence type="ECO:0000256" key="2">
    <source>
        <dbReference type="ARBA" id="ARBA00022448"/>
    </source>
</evidence>
<comment type="similarity">
    <text evidence="1">Belongs to the ABC transporter superfamily.</text>
</comment>
<evidence type="ECO:0000256" key="7">
    <source>
        <dbReference type="ARBA" id="ARBA00022840"/>
    </source>
</evidence>
<dbReference type="InterPro" id="IPR017871">
    <property type="entry name" value="ABC_transporter-like_CS"/>
</dbReference>
<evidence type="ECO:0000256" key="8">
    <source>
        <dbReference type="ARBA" id="ARBA00022967"/>
    </source>
</evidence>
<dbReference type="Gene3D" id="3.40.50.300">
    <property type="entry name" value="P-loop containing nucleotide triphosphate hydrolases"/>
    <property type="match status" value="2"/>
</dbReference>
<dbReference type="CDD" id="cd03215">
    <property type="entry name" value="ABC_Carb_Monos_II"/>
    <property type="match status" value="1"/>
</dbReference>
<gene>
    <name evidence="11" type="ORF">DPM35_06010</name>
</gene>
<organism evidence="11 12">
    <name type="scientific">Mesorhizobium atlanticum</name>
    <dbReference type="NCBI Taxonomy" id="2233532"/>
    <lineage>
        <taxon>Bacteria</taxon>
        <taxon>Pseudomonadati</taxon>
        <taxon>Pseudomonadota</taxon>
        <taxon>Alphaproteobacteria</taxon>
        <taxon>Hyphomicrobiales</taxon>
        <taxon>Phyllobacteriaceae</taxon>
        <taxon>Mesorhizobium</taxon>
    </lineage>
</organism>
<evidence type="ECO:0000256" key="3">
    <source>
        <dbReference type="ARBA" id="ARBA00022475"/>
    </source>
</evidence>
<evidence type="ECO:0000256" key="1">
    <source>
        <dbReference type="ARBA" id="ARBA00005417"/>
    </source>
</evidence>
<dbReference type="InterPro" id="IPR050107">
    <property type="entry name" value="ABC_carbohydrate_import_ATPase"/>
</dbReference>
<dbReference type="SMART" id="SM00382">
    <property type="entry name" value="AAA"/>
    <property type="match status" value="1"/>
</dbReference>
<protein>
    <submittedName>
        <fullName evidence="11">Sugar ABC transporter ATP-binding protein</fullName>
    </submittedName>
</protein>
<keyword evidence="2" id="KW-0813">Transport</keyword>
<keyword evidence="4" id="KW-0762">Sugar transport</keyword>
<keyword evidence="8" id="KW-1278">Translocase</keyword>
<evidence type="ECO:0000256" key="5">
    <source>
        <dbReference type="ARBA" id="ARBA00022737"/>
    </source>
</evidence>
<dbReference type="PROSITE" id="PS00211">
    <property type="entry name" value="ABC_TRANSPORTER_1"/>
    <property type="match status" value="1"/>
</dbReference>
<dbReference type="SUPFAM" id="SSF52540">
    <property type="entry name" value="P-loop containing nucleoside triphosphate hydrolases"/>
    <property type="match status" value="2"/>
</dbReference>
<dbReference type="AlphaFoldDB" id="A0A330GUJ7"/>
<dbReference type="PROSITE" id="PS50893">
    <property type="entry name" value="ABC_TRANSPORTER_2"/>
    <property type="match status" value="2"/>
</dbReference>
<dbReference type="OrthoDB" id="9805029at2"/>
<keyword evidence="9" id="KW-0472">Membrane</keyword>
<evidence type="ECO:0000259" key="10">
    <source>
        <dbReference type="PROSITE" id="PS50893"/>
    </source>
</evidence>
<feature type="domain" description="ABC transporter" evidence="10">
    <location>
        <begin position="241"/>
        <end position="491"/>
    </location>
</feature>
<keyword evidence="3" id="KW-1003">Cell membrane</keyword>
<dbReference type="InterPro" id="IPR027417">
    <property type="entry name" value="P-loop_NTPase"/>
</dbReference>
<dbReference type="InterPro" id="IPR003439">
    <property type="entry name" value="ABC_transporter-like_ATP-bd"/>
</dbReference>
<evidence type="ECO:0000313" key="11">
    <source>
        <dbReference type="EMBL" id="RAZ78150.1"/>
    </source>
</evidence>
<dbReference type="GO" id="GO:0005524">
    <property type="term" value="F:ATP binding"/>
    <property type="evidence" value="ECO:0007669"/>
    <property type="project" value="UniProtKB-KW"/>
</dbReference>
<dbReference type="PANTHER" id="PTHR43790">
    <property type="entry name" value="CARBOHYDRATE TRANSPORT ATP-BINDING PROTEIN MG119-RELATED"/>
    <property type="match status" value="1"/>
</dbReference>
<feature type="domain" description="ABC transporter" evidence="10">
    <location>
        <begin position="7"/>
        <end position="232"/>
    </location>
</feature>
<comment type="caution">
    <text evidence="11">The sequence shown here is derived from an EMBL/GenBank/DDBJ whole genome shotgun (WGS) entry which is preliminary data.</text>
</comment>
<sequence length="514" mass="54953">MTTNPLLDATGVAKNYGAVAALRNASLSVPPGEVHALMGANGAGKSTLVKILTGAIKADAGRILIRGKQLDVRSPADARRAGLLPVYQEPSLIPDLDVLSNLRLTGTPVEPFRAWVRELGIPDLDIRETARNIPLAILRVLDLARALAVEPDVLLLDEMTAALPANLAEKVLEVVRRQGDAGRSVIFISHRFVEISALCDRATVLRDGSTVGVVDIEPGIEERIVEMMLGTRIEKTRVAARAANDVAVAAGGRPRLSVRNLQLGTKLNDVSFDLANGEVVGVFALEGQGQDELFAALAGSIRPTGGTIDVDGAPVKFSHPSDAIQAGIAYVPGDRTEALAMQRSVRENIALPFSAGLRKWGPIRMRREQVVVSGAIGRLQIDTRAQGEVQRLSGGNQQKVTIARWIAANARTILCFDPTRGIDVGTKQEIYKLLRELAGQGKSVLFYTSEMEEVQRVCDRVIVIFGGRVVDTFSVEEADEPALMRAAYGLPRGARADVGILAEVKPASDAEAAS</sequence>
<reference evidence="11 12" key="1">
    <citation type="submission" date="2018-07" db="EMBL/GenBank/DDBJ databases">
        <title>Diversity of Mesorhizobium strains in Brazil.</title>
        <authorList>
            <person name="Helene L.C.F."/>
            <person name="Dall'Agnol R."/>
            <person name="Delamuta J.R.M."/>
            <person name="Hungria M."/>
        </authorList>
    </citation>
    <scope>NUCLEOTIDE SEQUENCE [LARGE SCALE GENOMIC DNA]</scope>
    <source>
        <strain evidence="11 12">CNPSo 3140</strain>
    </source>
</reference>
<evidence type="ECO:0000256" key="4">
    <source>
        <dbReference type="ARBA" id="ARBA00022597"/>
    </source>
</evidence>